<comment type="caution">
    <text evidence="3">The sequence shown here is derived from an EMBL/GenBank/DDBJ whole genome shotgun (WGS) entry which is preliminary data.</text>
</comment>
<organism evidence="3 4">
    <name type="scientific">Streptacidiphilus cavernicola</name>
    <dbReference type="NCBI Taxonomy" id="3342716"/>
    <lineage>
        <taxon>Bacteria</taxon>
        <taxon>Bacillati</taxon>
        <taxon>Actinomycetota</taxon>
        <taxon>Actinomycetes</taxon>
        <taxon>Kitasatosporales</taxon>
        <taxon>Streptomycetaceae</taxon>
        <taxon>Streptacidiphilus</taxon>
    </lineage>
</organism>
<proteinExistence type="predicted"/>
<dbReference type="InterPro" id="IPR003646">
    <property type="entry name" value="SH3-like_bac-type"/>
</dbReference>
<evidence type="ECO:0000313" key="3">
    <source>
        <dbReference type="EMBL" id="MFC1418010.1"/>
    </source>
</evidence>
<dbReference type="Gene3D" id="2.30.30.40">
    <property type="entry name" value="SH3 Domains"/>
    <property type="match status" value="1"/>
</dbReference>
<feature type="signal peptide" evidence="1">
    <location>
        <begin position="1"/>
        <end position="31"/>
    </location>
</feature>
<keyword evidence="1" id="KW-0732">Signal</keyword>
<keyword evidence="4" id="KW-1185">Reference proteome</keyword>
<feature type="chain" id="PRO_5045258398" evidence="1">
    <location>
        <begin position="32"/>
        <end position="118"/>
    </location>
</feature>
<sequence>MRIRFRVLLASALAAAALSASVVAVAPAASAAEAFVPWNWCGLHATTDALRLRSAPSTGAGTVLGLLDPGDRLTSGARSGGWVRVTLSGRSGRGLPDRTTGWVAARYLAAAQECRTFA</sequence>
<reference evidence="3 4" key="1">
    <citation type="submission" date="2024-09" db="EMBL/GenBank/DDBJ databases">
        <authorList>
            <person name="Lee S.D."/>
        </authorList>
    </citation>
    <scope>NUCLEOTIDE SEQUENCE [LARGE SCALE GENOMIC DNA]</scope>
    <source>
        <strain evidence="3 4">N8-3</strain>
    </source>
</reference>
<evidence type="ECO:0000256" key="1">
    <source>
        <dbReference type="SAM" id="SignalP"/>
    </source>
</evidence>
<evidence type="ECO:0000259" key="2">
    <source>
        <dbReference type="Pfam" id="PF08239"/>
    </source>
</evidence>
<dbReference type="PROSITE" id="PS51318">
    <property type="entry name" value="TAT"/>
    <property type="match status" value="1"/>
</dbReference>
<gene>
    <name evidence="3" type="ORF">ACEZDE_15365</name>
</gene>
<dbReference type="EMBL" id="JBHFAB010000010">
    <property type="protein sequence ID" value="MFC1418010.1"/>
    <property type="molecule type" value="Genomic_DNA"/>
</dbReference>
<dbReference type="RefSeq" id="WP_380536710.1">
    <property type="nucleotide sequence ID" value="NZ_JBHFAB010000010.1"/>
</dbReference>
<dbReference type="InterPro" id="IPR006311">
    <property type="entry name" value="TAT_signal"/>
</dbReference>
<name>A0ABV6VWC9_9ACTN</name>
<protein>
    <submittedName>
        <fullName evidence="3">SH3 domain-containing protein</fullName>
    </submittedName>
</protein>
<dbReference type="Pfam" id="PF08239">
    <property type="entry name" value="SH3_3"/>
    <property type="match status" value="1"/>
</dbReference>
<evidence type="ECO:0000313" key="4">
    <source>
        <dbReference type="Proteomes" id="UP001592531"/>
    </source>
</evidence>
<dbReference type="Proteomes" id="UP001592531">
    <property type="component" value="Unassembled WGS sequence"/>
</dbReference>
<accession>A0ABV6VWC9</accession>
<feature type="domain" description="SH3b" evidence="2">
    <location>
        <begin position="48"/>
        <end position="108"/>
    </location>
</feature>